<dbReference type="InterPro" id="IPR027417">
    <property type="entry name" value="P-loop_NTPase"/>
</dbReference>
<dbReference type="InParanoid" id="A0A1D2VI87"/>
<dbReference type="EMBL" id="KV454479">
    <property type="protein sequence ID" value="ODV61362.1"/>
    <property type="molecule type" value="Genomic_DNA"/>
</dbReference>
<dbReference type="FunCoup" id="A0A1D2VI87">
    <property type="interactions" value="234"/>
</dbReference>
<dbReference type="PANTHER" id="PTHR10285">
    <property type="entry name" value="URIDINE KINASE"/>
    <property type="match status" value="1"/>
</dbReference>
<evidence type="ECO:0000313" key="2">
    <source>
        <dbReference type="EMBL" id="ODV61362.1"/>
    </source>
</evidence>
<sequence>MTLNRTSATKPSIVLVAGGHASGKRTVCNLLRKELLSRVQKIRSLRKHGTNLIEIVDMDDYLRDSKDSGNSSHSTVKCFTDFRHSINKEKLAPETRSTLQKNLENKNLAPSRFDFDKLKNDLLDDYKQRNHPLLYLVHGLYALYDAELRKFSDFNIFIDCDADTRLTRWINEDIIENEQSDIRLQDILDYYLNYARPEMNQFINPTKQFSDIILTRSSDTCSISILCDGIFSVLSKKLTEYDNSSQTDSEKPNSNLSLFPYNRISISSTKIIEDYRHSTDKNSIIQQKKYDLDREDLDARVQRYYDLN</sequence>
<reference evidence="3" key="1">
    <citation type="submission" date="2016-05" db="EMBL/GenBank/DDBJ databases">
        <title>Comparative genomics of biotechnologically important yeasts.</title>
        <authorList>
            <consortium name="DOE Joint Genome Institute"/>
            <person name="Riley R."/>
            <person name="Haridas S."/>
            <person name="Wolfe K.H."/>
            <person name="Lopes M.R."/>
            <person name="Hittinger C.T."/>
            <person name="Goker M."/>
            <person name="Salamov A."/>
            <person name="Wisecaver J."/>
            <person name="Long T.M."/>
            <person name="Aerts A.L."/>
            <person name="Barry K."/>
            <person name="Choi C."/>
            <person name="Clum A."/>
            <person name="Coughlan A.Y."/>
            <person name="Deshpande S."/>
            <person name="Douglass A.P."/>
            <person name="Hanson S.J."/>
            <person name="Klenk H.-P."/>
            <person name="Labutti K."/>
            <person name="Lapidus A."/>
            <person name="Lindquist E."/>
            <person name="Lipzen A."/>
            <person name="Meier-Kolthoff J.P."/>
            <person name="Ohm R.A."/>
            <person name="Otillar R.P."/>
            <person name="Pangilinan J."/>
            <person name="Peng Y."/>
            <person name="Rokas A."/>
            <person name="Rosa C.A."/>
            <person name="Scheuner C."/>
            <person name="Sibirny A.A."/>
            <person name="Slot J.C."/>
            <person name="Stielow J.B."/>
            <person name="Sun H."/>
            <person name="Kurtzman C.P."/>
            <person name="Blackwell M."/>
            <person name="Grigoriev I.V."/>
            <person name="Jeffries T.W."/>
        </authorList>
    </citation>
    <scope>NUCLEOTIDE SEQUENCE [LARGE SCALE GENOMIC DNA]</scope>
    <source>
        <strain evidence="3">DSM 1968</strain>
    </source>
</reference>
<dbReference type="RefSeq" id="XP_020047669.1">
    <property type="nucleotide sequence ID" value="XM_020190461.1"/>
</dbReference>
<dbReference type="GO" id="GO:0005524">
    <property type="term" value="F:ATP binding"/>
    <property type="evidence" value="ECO:0007669"/>
    <property type="project" value="InterPro"/>
</dbReference>
<dbReference type="GO" id="GO:0016301">
    <property type="term" value="F:kinase activity"/>
    <property type="evidence" value="ECO:0007669"/>
    <property type="project" value="InterPro"/>
</dbReference>
<dbReference type="GeneID" id="30964097"/>
<evidence type="ECO:0000313" key="3">
    <source>
        <dbReference type="Proteomes" id="UP000095038"/>
    </source>
</evidence>
<accession>A0A1D2VI87</accession>
<dbReference type="InterPro" id="IPR006083">
    <property type="entry name" value="PRK/URK"/>
</dbReference>
<dbReference type="Gene3D" id="3.40.50.300">
    <property type="entry name" value="P-loop containing nucleotide triphosphate hydrolases"/>
    <property type="match status" value="1"/>
</dbReference>
<proteinExistence type="predicted"/>
<dbReference type="SUPFAM" id="SSF52540">
    <property type="entry name" value="P-loop containing nucleoside triphosphate hydrolases"/>
    <property type="match status" value="1"/>
</dbReference>
<name>A0A1D2VI87_9ASCO</name>
<dbReference type="Pfam" id="PF00485">
    <property type="entry name" value="PRK"/>
    <property type="match status" value="1"/>
</dbReference>
<feature type="domain" description="Phosphoribulokinase/uridine kinase" evidence="1">
    <location>
        <begin position="14"/>
        <end position="219"/>
    </location>
</feature>
<protein>
    <submittedName>
        <fullName evidence="2">p-loop containing nucleoside triphosphate hydrolase protein</fullName>
    </submittedName>
</protein>
<organism evidence="2 3">
    <name type="scientific">Ascoidea rubescens DSM 1968</name>
    <dbReference type="NCBI Taxonomy" id="1344418"/>
    <lineage>
        <taxon>Eukaryota</taxon>
        <taxon>Fungi</taxon>
        <taxon>Dikarya</taxon>
        <taxon>Ascomycota</taxon>
        <taxon>Saccharomycotina</taxon>
        <taxon>Saccharomycetes</taxon>
        <taxon>Ascoideaceae</taxon>
        <taxon>Ascoidea</taxon>
    </lineage>
</organism>
<dbReference type="OrthoDB" id="738517at2759"/>
<dbReference type="GO" id="GO:0016787">
    <property type="term" value="F:hydrolase activity"/>
    <property type="evidence" value="ECO:0007669"/>
    <property type="project" value="UniProtKB-KW"/>
</dbReference>
<dbReference type="STRING" id="1344418.A0A1D2VI87"/>
<dbReference type="AlphaFoldDB" id="A0A1D2VI87"/>
<gene>
    <name evidence="2" type="ORF">ASCRUDRAFT_33763</name>
</gene>
<evidence type="ECO:0000259" key="1">
    <source>
        <dbReference type="Pfam" id="PF00485"/>
    </source>
</evidence>
<keyword evidence="3" id="KW-1185">Reference proteome</keyword>
<keyword evidence="2" id="KW-0378">Hydrolase</keyword>
<dbReference type="Proteomes" id="UP000095038">
    <property type="component" value="Unassembled WGS sequence"/>
</dbReference>